<proteinExistence type="predicted"/>
<dbReference type="AlphaFoldDB" id="A0A2P2ILJ5"/>
<name>A0A2P2ILJ5_RHIMU</name>
<reference evidence="1" key="1">
    <citation type="submission" date="2018-02" db="EMBL/GenBank/DDBJ databases">
        <title>Rhizophora mucronata_Transcriptome.</title>
        <authorList>
            <person name="Meera S.P."/>
            <person name="Sreeshan A."/>
            <person name="Augustine A."/>
        </authorList>
    </citation>
    <scope>NUCLEOTIDE SEQUENCE</scope>
    <source>
        <tissue evidence="1">Leaf</tissue>
    </source>
</reference>
<protein>
    <submittedName>
        <fullName evidence="1">Uncharacterized protein MANES_08G111800</fullName>
    </submittedName>
</protein>
<evidence type="ECO:0000313" key="1">
    <source>
        <dbReference type="EMBL" id="MBW82107.1"/>
    </source>
</evidence>
<accession>A0A2P2ILJ5</accession>
<sequence length="73" mass="8571">MTLGMKNGAIPEIFFFKTPFPEIKTVSFFLKTENWKFPDHAKGDQDGFFMVLRKTEDNPDNKTSSFSFEHEKF</sequence>
<dbReference type="EMBL" id="GGEC01001624">
    <property type="protein sequence ID" value="MBW82107.1"/>
    <property type="molecule type" value="Transcribed_RNA"/>
</dbReference>
<organism evidence="1">
    <name type="scientific">Rhizophora mucronata</name>
    <name type="common">Asiatic mangrove</name>
    <dbReference type="NCBI Taxonomy" id="61149"/>
    <lineage>
        <taxon>Eukaryota</taxon>
        <taxon>Viridiplantae</taxon>
        <taxon>Streptophyta</taxon>
        <taxon>Embryophyta</taxon>
        <taxon>Tracheophyta</taxon>
        <taxon>Spermatophyta</taxon>
        <taxon>Magnoliopsida</taxon>
        <taxon>eudicotyledons</taxon>
        <taxon>Gunneridae</taxon>
        <taxon>Pentapetalae</taxon>
        <taxon>rosids</taxon>
        <taxon>fabids</taxon>
        <taxon>Malpighiales</taxon>
        <taxon>Rhizophoraceae</taxon>
        <taxon>Rhizophora</taxon>
    </lineage>
</organism>